<dbReference type="AlphaFoldDB" id="A0A2I9DEX1"/>
<reference evidence="3" key="1">
    <citation type="submission" date="2018-01" db="EMBL/GenBank/DDBJ databases">
        <title>Draft Genome Sequence of the Radioresistant Bacterium Deinococcus aerius TR0125, Isolated from the Higher Atmosphere above Japan.</title>
        <authorList>
            <person name="Satoh K."/>
            <person name="Arai H."/>
            <person name="Sanzen T."/>
            <person name="Kawaguchi Y."/>
            <person name="Hayashi H."/>
            <person name="Yokobori S."/>
            <person name="Yamagishi A."/>
            <person name="Oono Y."/>
            <person name="Narumi I."/>
        </authorList>
    </citation>
    <scope>NUCLEOTIDE SEQUENCE [LARGE SCALE GENOMIC DNA]</scope>
    <source>
        <strain evidence="3">TR0125</strain>
    </source>
</reference>
<dbReference type="InterPro" id="IPR008914">
    <property type="entry name" value="PEBP"/>
</dbReference>
<keyword evidence="3" id="KW-1185">Reference proteome</keyword>
<evidence type="ECO:0000313" key="2">
    <source>
        <dbReference type="EMBL" id="GBF04548.1"/>
    </source>
</evidence>
<proteinExistence type="predicted"/>
<feature type="signal peptide" evidence="1">
    <location>
        <begin position="1"/>
        <end position="25"/>
    </location>
</feature>
<dbReference type="EMBL" id="BFAG01000002">
    <property type="protein sequence ID" value="GBF04548.1"/>
    <property type="molecule type" value="Genomic_DNA"/>
</dbReference>
<dbReference type="SUPFAM" id="SSF49777">
    <property type="entry name" value="PEBP-like"/>
    <property type="match status" value="1"/>
</dbReference>
<dbReference type="Gene3D" id="3.90.280.10">
    <property type="entry name" value="PEBP-like"/>
    <property type="match status" value="1"/>
</dbReference>
<gene>
    <name evidence="2" type="ORF">DAERI_020145</name>
</gene>
<evidence type="ECO:0000256" key="1">
    <source>
        <dbReference type="SAM" id="SignalP"/>
    </source>
</evidence>
<comment type="caution">
    <text evidence="2">The sequence shown here is derived from an EMBL/GenBank/DDBJ whole genome shotgun (WGS) entry which is preliminary data.</text>
</comment>
<dbReference type="InterPro" id="IPR036610">
    <property type="entry name" value="PEBP-like_sf"/>
</dbReference>
<dbReference type="Pfam" id="PF01161">
    <property type="entry name" value="PBP"/>
    <property type="match status" value="1"/>
</dbReference>
<organism evidence="2 3">
    <name type="scientific">Deinococcus aerius</name>
    <dbReference type="NCBI Taxonomy" id="200253"/>
    <lineage>
        <taxon>Bacteria</taxon>
        <taxon>Thermotogati</taxon>
        <taxon>Deinococcota</taxon>
        <taxon>Deinococci</taxon>
        <taxon>Deinococcales</taxon>
        <taxon>Deinococcaceae</taxon>
        <taxon>Deinococcus</taxon>
    </lineage>
</organism>
<keyword evidence="1" id="KW-0732">Signal</keyword>
<protein>
    <submittedName>
        <fullName evidence="2">Phospholipid-binding protein</fullName>
    </submittedName>
</protein>
<accession>A0A2I9DEX1</accession>
<evidence type="ECO:0000313" key="3">
    <source>
        <dbReference type="Proteomes" id="UP000236569"/>
    </source>
</evidence>
<sequence length="169" mass="17391">MKPGQPINVAAGVLGTLTLLSGARAAGWTVSLSATDPALVCGARVTPDLRLGTPPAGTRSLAVIFWDERPGGLSGRWSVFDLPLGTARLAPGAAARPAPGGGRVARNEAGQLGYTAPCGKGKHDLYVDLYALNVPSLNLPAGTPLQQVHAAIKKHKLLEAKAHVTRVNP</sequence>
<feature type="chain" id="PRO_5014458110" evidence="1">
    <location>
        <begin position="26"/>
        <end position="169"/>
    </location>
</feature>
<dbReference type="RefSeq" id="WP_102125933.1">
    <property type="nucleotide sequence ID" value="NZ_BFAG01000002.1"/>
</dbReference>
<dbReference type="Proteomes" id="UP000236569">
    <property type="component" value="Unassembled WGS sequence"/>
</dbReference>
<name>A0A2I9DEX1_9DEIO</name>
<dbReference type="OrthoDB" id="9797506at2"/>